<keyword evidence="2" id="KW-1185">Reference proteome</keyword>
<reference evidence="1 2" key="1">
    <citation type="submission" date="2019-08" db="EMBL/GenBank/DDBJ databases">
        <title>Deep-cultivation of Planctomycetes and their phenomic and genomic characterization uncovers novel biology.</title>
        <authorList>
            <person name="Wiegand S."/>
            <person name="Jogler M."/>
            <person name="Boedeker C."/>
            <person name="Pinto D."/>
            <person name="Vollmers J."/>
            <person name="Rivas-Marin E."/>
            <person name="Kohn T."/>
            <person name="Peeters S.H."/>
            <person name="Heuer A."/>
            <person name="Rast P."/>
            <person name="Oberbeckmann S."/>
            <person name="Bunk B."/>
            <person name="Jeske O."/>
            <person name="Meyerdierks A."/>
            <person name="Storesund J.E."/>
            <person name="Kallscheuer N."/>
            <person name="Luecker S."/>
            <person name="Lage O.M."/>
            <person name="Pohl T."/>
            <person name="Merkel B.J."/>
            <person name="Hornburger P."/>
            <person name="Mueller R.-W."/>
            <person name="Bruemmer F."/>
            <person name="Labrenz M."/>
            <person name="Spormann A.M."/>
            <person name="Op Den Camp H."/>
            <person name="Overmann J."/>
            <person name="Amann R."/>
            <person name="Jetten M.S.M."/>
            <person name="Mascher T."/>
            <person name="Medema M.H."/>
            <person name="Devos D.P."/>
            <person name="Kaster A.-K."/>
            <person name="Ovreas L."/>
            <person name="Rohde M."/>
            <person name="Galperin M.Y."/>
            <person name="Jogler C."/>
        </authorList>
    </citation>
    <scope>NUCLEOTIDE SEQUENCE [LARGE SCALE GENOMIC DNA]</scope>
    <source>
        <strain evidence="1 2">LF1</strain>
    </source>
</reference>
<evidence type="ECO:0000313" key="2">
    <source>
        <dbReference type="Proteomes" id="UP000322699"/>
    </source>
</evidence>
<comment type="caution">
    <text evidence="1">The sequence shown here is derived from an EMBL/GenBank/DDBJ whole genome shotgun (WGS) entry which is preliminary data.</text>
</comment>
<dbReference type="RefSeq" id="WP_068263283.1">
    <property type="nucleotide sequence ID" value="NZ_LWSK01000045.1"/>
</dbReference>
<dbReference type="AlphaFoldDB" id="A0A5B1CED2"/>
<accession>A0A5B1CED2</accession>
<dbReference type="PANTHER" id="PTHR42280:SF1">
    <property type="entry name" value="CITG FAMILY PROTEIN"/>
    <property type="match status" value="1"/>
</dbReference>
<dbReference type="EMBL" id="VRLW01000001">
    <property type="protein sequence ID" value="KAA1257823.1"/>
    <property type="molecule type" value="Genomic_DNA"/>
</dbReference>
<dbReference type="Pfam" id="PF01874">
    <property type="entry name" value="CitG"/>
    <property type="match status" value="1"/>
</dbReference>
<gene>
    <name evidence="1" type="ORF">LF1_03130</name>
</gene>
<dbReference type="Gene3D" id="1.10.4200.10">
    <property type="entry name" value="Triphosphoribosyl-dephospho-CoA protein"/>
    <property type="match status" value="1"/>
</dbReference>
<organism evidence="1 2">
    <name type="scientific">Rubripirellula obstinata</name>
    <dbReference type="NCBI Taxonomy" id="406547"/>
    <lineage>
        <taxon>Bacteria</taxon>
        <taxon>Pseudomonadati</taxon>
        <taxon>Planctomycetota</taxon>
        <taxon>Planctomycetia</taxon>
        <taxon>Pirellulales</taxon>
        <taxon>Pirellulaceae</taxon>
        <taxon>Rubripirellula</taxon>
    </lineage>
</organism>
<evidence type="ECO:0000313" key="1">
    <source>
        <dbReference type="EMBL" id="KAA1257823.1"/>
    </source>
</evidence>
<proteinExistence type="predicted"/>
<dbReference type="Proteomes" id="UP000322699">
    <property type="component" value="Unassembled WGS sequence"/>
</dbReference>
<name>A0A5B1CED2_9BACT</name>
<dbReference type="OrthoDB" id="8525901at2"/>
<protein>
    <submittedName>
        <fullName evidence="1">ATP:dephospho-CoA triphosphoribosyl transferase</fullName>
    </submittedName>
</protein>
<dbReference type="InterPro" id="IPR002736">
    <property type="entry name" value="CitG"/>
</dbReference>
<dbReference type="PANTHER" id="PTHR42280">
    <property type="entry name" value="CITG FAMILY PROTEIN"/>
    <property type="match status" value="1"/>
</dbReference>
<keyword evidence="1" id="KW-0808">Transferase</keyword>
<sequence>MTESLNSIGQHCHTLSDSIRWACILEATAPKAGNVYPGRPFADLNFTHFVQAAEITADCLTRFDQPIGQRMLDCVRSSRSATGTNVNLGIVLLLAPLADSFHTSRSVGEVLSSLDQSDGQQIFEAIKVAGAGGLGEVEQMDVHSSSETIDVVAAMRLAADRDRIALQYASDFTDLHDNLIPILLDAITNRGDLLLGISEAHVRLLASSPDSLIQRKFGREVAKQVQQLASEVDHSSTMSRKRLDDFLRPDGNPEGLQLNPGTTADVIAAALFVLLNSNS</sequence>
<dbReference type="GO" id="GO:0046917">
    <property type="term" value="F:triphosphoribosyl-dephospho-CoA synthase activity"/>
    <property type="evidence" value="ECO:0007669"/>
    <property type="project" value="InterPro"/>
</dbReference>
<dbReference type="GO" id="GO:0005524">
    <property type="term" value="F:ATP binding"/>
    <property type="evidence" value="ECO:0007669"/>
    <property type="project" value="InterPro"/>
</dbReference>